<sequence>MFNPGIGLSLDDKSLPEDGRAFVRAVVKLLADTRGIYLEECSIQNRQPSQTLWYLACERPTIPLNSEIVVISSPTALLTHLAAELDASGRSADASTLRYVHDLCHTETERGGLGFPETPVVDWSLNQTQRQGLQDLLEAWLESLNSVERTRGLPSPLSVRASSTRPMTLAEKILAHHAFSLPSAEGLKGGDFIRVMVDWIIASELSWVGMKHSMTSIGEEPTVWRNDRFWLAGDHTVDPRTYHQPRVRELIDGMHDAKTKFKMTENQGSNFTILHTEFVRERAEPGMLVLGSDSHTCSAGAVSSLAIGLGAADVMAGLATGETWIKTPESIRVEFVGEPAWYIRGKDVILYILKTLKRNTYAADRIVEFGGTGARYLSCDARFAICNMCTVRSPSDFSSAFVYDEVTSQFISDRPQARYRTQSLYFQPDADASYAATFQINLEEVESFIALYPSPDNVVPVTGRLDMRFEGCFIGACTTTEEDLILGALVLEAGLQKGLPLARGKRMVVPGSLPIVSNLRALGLLEIYAQAGFTLPAVSCSLCLGMGADRAGSGENWLSSQNRNFKNRMGPGSTGHICSAAVVAASSFSMQLTDPRPLLQQVSLERYQTLLASCRRMKAEPRGKLRDRLKNNTSPVVAPPMPPVVEPYLSVRNPAATPSKTTPVPELEQTQLNSAPVEVFRSRISRLGDFVDTDAIIPAAFILESPTDVLLGSHCLELTHPEFRDQVRAGLDVVVAGKAFGCGSSREEAPRALKGLGVKCVIARSFSFIYGRNQPTIGLLGLTITDDDFYAAAQTGVAIEIDLPRRQVTVNERSYPFVLDEMELALIQRQGLAAAYKMFGKTVFQSLCNDHGLGTVPASALAEIHLGRRQAESRGNQEVLAW</sequence>
<dbReference type="CDD" id="cd01577">
    <property type="entry name" value="IPMI_Swivel"/>
    <property type="match status" value="1"/>
</dbReference>
<evidence type="ECO:0000256" key="2">
    <source>
        <dbReference type="ARBA" id="ARBA00022723"/>
    </source>
</evidence>
<dbReference type="InterPro" id="IPR000573">
    <property type="entry name" value="AconitaseA/IPMdHydase_ssu_swvl"/>
</dbReference>
<reference evidence="8 9" key="1">
    <citation type="submission" date="2018-02" db="EMBL/GenBank/DDBJ databases">
        <title>The genomes of Aspergillus section Nigri reveals drivers in fungal speciation.</title>
        <authorList>
            <consortium name="DOE Joint Genome Institute"/>
            <person name="Vesth T.C."/>
            <person name="Nybo J."/>
            <person name="Theobald S."/>
            <person name="Brandl J."/>
            <person name="Frisvad J.C."/>
            <person name="Nielsen K.F."/>
            <person name="Lyhne E.K."/>
            <person name="Kogle M.E."/>
            <person name="Kuo A."/>
            <person name="Riley R."/>
            <person name="Clum A."/>
            <person name="Nolan M."/>
            <person name="Lipzen A."/>
            <person name="Salamov A."/>
            <person name="Henrissat B."/>
            <person name="Wiebenga A."/>
            <person name="De vries R.P."/>
            <person name="Grigoriev I.V."/>
            <person name="Mortensen U.H."/>
            <person name="Andersen M.R."/>
            <person name="Baker S.E."/>
        </authorList>
    </citation>
    <scope>NUCLEOTIDE SEQUENCE [LARGE SCALE GENOMIC DNA]</scope>
    <source>
        <strain evidence="8 9">CBS 115571</strain>
    </source>
</reference>
<dbReference type="EMBL" id="KZ825155">
    <property type="protein sequence ID" value="PYI17577.1"/>
    <property type="molecule type" value="Genomic_DNA"/>
</dbReference>
<dbReference type="InterPro" id="IPR018136">
    <property type="entry name" value="Aconitase_4Fe-4S_BS"/>
</dbReference>
<dbReference type="Pfam" id="PF00694">
    <property type="entry name" value="Aconitase_C"/>
    <property type="match status" value="1"/>
</dbReference>
<dbReference type="Gene3D" id="3.30.499.10">
    <property type="entry name" value="Aconitase, domain 3"/>
    <property type="match status" value="2"/>
</dbReference>
<dbReference type="GO" id="GO:0051536">
    <property type="term" value="F:iron-sulfur cluster binding"/>
    <property type="evidence" value="ECO:0007669"/>
    <property type="project" value="UniProtKB-KW"/>
</dbReference>
<dbReference type="PRINTS" id="PR00415">
    <property type="entry name" value="ACONITASE"/>
</dbReference>
<dbReference type="InterPro" id="IPR036008">
    <property type="entry name" value="Aconitase_4Fe-4S_dom"/>
</dbReference>
<dbReference type="Pfam" id="PF00330">
    <property type="entry name" value="Aconitase"/>
    <property type="match status" value="1"/>
</dbReference>
<comment type="similarity">
    <text evidence="1">Belongs to the aconitase/IPM isomerase family.</text>
</comment>
<dbReference type="OMA" id="EPAWYIR"/>
<feature type="domain" description="Aconitase/3-isopropylmalate dehydratase large subunit alpha/beta/alpha" evidence="6">
    <location>
        <begin position="247"/>
        <end position="588"/>
    </location>
</feature>
<name>A0A2V5I0E0_ASPV1</name>
<evidence type="ECO:0000259" key="6">
    <source>
        <dbReference type="Pfam" id="PF00330"/>
    </source>
</evidence>
<dbReference type="PROSITE" id="PS01244">
    <property type="entry name" value="ACONITASE_2"/>
    <property type="match status" value="1"/>
</dbReference>
<dbReference type="GO" id="GO:0170038">
    <property type="term" value="P:proteinogenic amino acid biosynthetic process"/>
    <property type="evidence" value="ECO:0007669"/>
    <property type="project" value="UniProtKB-ARBA"/>
</dbReference>
<dbReference type="GO" id="GO:0046872">
    <property type="term" value="F:metal ion binding"/>
    <property type="evidence" value="ECO:0007669"/>
    <property type="project" value="UniProtKB-KW"/>
</dbReference>
<evidence type="ECO:0000259" key="7">
    <source>
        <dbReference type="Pfam" id="PF00694"/>
    </source>
</evidence>
<dbReference type="Proteomes" id="UP000249829">
    <property type="component" value="Unassembled WGS sequence"/>
</dbReference>
<dbReference type="InterPro" id="IPR015928">
    <property type="entry name" value="Aconitase/3IPM_dehydase_swvl"/>
</dbReference>
<keyword evidence="9" id="KW-1185">Reference proteome</keyword>
<gene>
    <name evidence="8" type="ORF">BO99DRAFT_388608</name>
</gene>
<evidence type="ECO:0000256" key="5">
    <source>
        <dbReference type="ARBA" id="ARBA00023239"/>
    </source>
</evidence>
<dbReference type="SUPFAM" id="SSF52016">
    <property type="entry name" value="LeuD/IlvD-like"/>
    <property type="match status" value="1"/>
</dbReference>
<evidence type="ECO:0000256" key="3">
    <source>
        <dbReference type="ARBA" id="ARBA00023004"/>
    </source>
</evidence>
<proteinExistence type="inferred from homology"/>
<evidence type="ECO:0000313" key="8">
    <source>
        <dbReference type="EMBL" id="PYI17577.1"/>
    </source>
</evidence>
<dbReference type="GO" id="GO:0170034">
    <property type="term" value="P:L-amino acid biosynthetic process"/>
    <property type="evidence" value="ECO:0007669"/>
    <property type="project" value="UniProtKB-ARBA"/>
</dbReference>
<keyword evidence="3" id="KW-0408">Iron</keyword>
<organism evidence="8 9">
    <name type="scientific">Aspergillus violaceofuscus (strain CBS 115571)</name>
    <dbReference type="NCBI Taxonomy" id="1450538"/>
    <lineage>
        <taxon>Eukaryota</taxon>
        <taxon>Fungi</taxon>
        <taxon>Dikarya</taxon>
        <taxon>Ascomycota</taxon>
        <taxon>Pezizomycotina</taxon>
        <taxon>Eurotiomycetes</taxon>
        <taxon>Eurotiomycetidae</taxon>
        <taxon>Eurotiales</taxon>
        <taxon>Aspergillaceae</taxon>
        <taxon>Aspergillus</taxon>
    </lineage>
</organism>
<protein>
    <submittedName>
        <fullName evidence="8">Aconitase iron-sulfur domain-containing protein</fullName>
    </submittedName>
</protein>
<dbReference type="InterPro" id="IPR033940">
    <property type="entry name" value="IPMI_Swivel"/>
</dbReference>
<dbReference type="STRING" id="1450538.A0A2V5I0E0"/>
<dbReference type="PANTHER" id="PTHR43822">
    <property type="entry name" value="HOMOACONITASE, MITOCHONDRIAL-RELATED"/>
    <property type="match status" value="1"/>
</dbReference>
<feature type="domain" description="Aconitase A/isopropylmalate dehydratase small subunit swivel" evidence="7">
    <location>
        <begin position="733"/>
        <end position="785"/>
    </location>
</feature>
<dbReference type="InterPro" id="IPR015931">
    <property type="entry name" value="Acnase/IPM_dHydase_lsu_aba_1/3"/>
</dbReference>
<evidence type="ECO:0000256" key="4">
    <source>
        <dbReference type="ARBA" id="ARBA00023014"/>
    </source>
</evidence>
<dbReference type="AlphaFoldDB" id="A0A2V5I0E0"/>
<keyword evidence="4" id="KW-0411">Iron-sulfur</keyword>
<evidence type="ECO:0000313" key="9">
    <source>
        <dbReference type="Proteomes" id="UP000249829"/>
    </source>
</evidence>
<dbReference type="SUPFAM" id="SSF53732">
    <property type="entry name" value="Aconitase iron-sulfur domain"/>
    <property type="match status" value="1"/>
</dbReference>
<keyword evidence="5" id="KW-0456">Lyase</keyword>
<dbReference type="Gene3D" id="3.20.19.10">
    <property type="entry name" value="Aconitase, domain 4"/>
    <property type="match status" value="1"/>
</dbReference>
<dbReference type="PANTHER" id="PTHR43822:SF2">
    <property type="entry name" value="HOMOACONITASE, MITOCHONDRIAL"/>
    <property type="match status" value="1"/>
</dbReference>
<evidence type="ECO:0000256" key="1">
    <source>
        <dbReference type="ARBA" id="ARBA00007185"/>
    </source>
</evidence>
<dbReference type="InterPro" id="IPR050067">
    <property type="entry name" value="IPM_dehydratase_rel_enz"/>
</dbReference>
<dbReference type="GO" id="GO:0016829">
    <property type="term" value="F:lyase activity"/>
    <property type="evidence" value="ECO:0007669"/>
    <property type="project" value="UniProtKB-KW"/>
</dbReference>
<keyword evidence="2" id="KW-0479">Metal-binding</keyword>
<dbReference type="InterPro" id="IPR001030">
    <property type="entry name" value="Acoase/IPM_deHydtase_lsu_aba"/>
</dbReference>
<accession>A0A2V5I0E0</accession>